<feature type="domain" description="Fe2OG dioxygenase" evidence="2">
    <location>
        <begin position="194"/>
        <end position="302"/>
    </location>
</feature>
<keyword evidence="4" id="KW-1185">Reference proteome</keyword>
<evidence type="ECO:0000259" key="2">
    <source>
        <dbReference type="PROSITE" id="PS51471"/>
    </source>
</evidence>
<protein>
    <submittedName>
        <fullName evidence="3">Clavaminate synthase-like protein</fullName>
    </submittedName>
</protein>
<dbReference type="InterPro" id="IPR005123">
    <property type="entry name" value="Oxoglu/Fe-dep_dioxygenase_dom"/>
</dbReference>
<evidence type="ECO:0000256" key="1">
    <source>
        <dbReference type="RuleBase" id="RU003682"/>
    </source>
</evidence>
<evidence type="ECO:0000313" key="3">
    <source>
        <dbReference type="EMBL" id="KAF9487100.1"/>
    </source>
</evidence>
<dbReference type="InterPro" id="IPR044861">
    <property type="entry name" value="IPNS-like_FE2OG_OXY"/>
</dbReference>
<accession>A0A9P5ZH81</accession>
<keyword evidence="1" id="KW-0560">Oxidoreductase</keyword>
<dbReference type="EMBL" id="MU154821">
    <property type="protein sequence ID" value="KAF9487100.1"/>
    <property type="molecule type" value="Genomic_DNA"/>
</dbReference>
<dbReference type="PRINTS" id="PR00682">
    <property type="entry name" value="IPNSYNTHASE"/>
</dbReference>
<dbReference type="GO" id="GO:0016491">
    <property type="term" value="F:oxidoreductase activity"/>
    <property type="evidence" value="ECO:0007669"/>
    <property type="project" value="UniProtKB-KW"/>
</dbReference>
<keyword evidence="1" id="KW-0408">Iron</keyword>
<dbReference type="PROSITE" id="PS51471">
    <property type="entry name" value="FE2OG_OXY"/>
    <property type="match status" value="1"/>
</dbReference>
<proteinExistence type="inferred from homology"/>
<dbReference type="InterPro" id="IPR050231">
    <property type="entry name" value="Iron_ascorbate_oxido_reductase"/>
</dbReference>
<dbReference type="Pfam" id="PF14226">
    <property type="entry name" value="DIOX_N"/>
    <property type="match status" value="1"/>
</dbReference>
<dbReference type="PANTHER" id="PTHR47990">
    <property type="entry name" value="2-OXOGLUTARATE (2OG) AND FE(II)-DEPENDENT OXYGENASE SUPERFAMILY PROTEIN-RELATED"/>
    <property type="match status" value="1"/>
</dbReference>
<dbReference type="OrthoDB" id="406156at2759"/>
<keyword evidence="1" id="KW-0479">Metal-binding</keyword>
<comment type="caution">
    <text evidence="3">The sequence shown here is derived from an EMBL/GenBank/DDBJ whole genome shotgun (WGS) entry which is preliminary data.</text>
</comment>
<dbReference type="GO" id="GO:0046872">
    <property type="term" value="F:metal ion binding"/>
    <property type="evidence" value="ECO:0007669"/>
    <property type="project" value="UniProtKB-KW"/>
</dbReference>
<evidence type="ECO:0000313" key="4">
    <source>
        <dbReference type="Proteomes" id="UP000807025"/>
    </source>
</evidence>
<dbReference type="Pfam" id="PF03171">
    <property type="entry name" value="2OG-FeII_Oxy"/>
    <property type="match status" value="1"/>
</dbReference>
<dbReference type="Gene3D" id="2.60.120.330">
    <property type="entry name" value="B-lactam Antibiotic, Isopenicillin N Synthase, Chain"/>
    <property type="match status" value="1"/>
</dbReference>
<dbReference type="InterPro" id="IPR027443">
    <property type="entry name" value="IPNS-like_sf"/>
</dbReference>
<dbReference type="Proteomes" id="UP000807025">
    <property type="component" value="Unassembled WGS sequence"/>
</dbReference>
<comment type="similarity">
    <text evidence="1">Belongs to the iron/ascorbate-dependent oxidoreductase family.</text>
</comment>
<dbReference type="AlphaFoldDB" id="A0A9P5ZH81"/>
<dbReference type="InterPro" id="IPR026992">
    <property type="entry name" value="DIOX_N"/>
</dbReference>
<dbReference type="SUPFAM" id="SSF51197">
    <property type="entry name" value="Clavaminate synthase-like"/>
    <property type="match status" value="1"/>
</dbReference>
<gene>
    <name evidence="3" type="ORF">BDN71DRAFT_1405209</name>
</gene>
<organism evidence="3 4">
    <name type="scientific">Pleurotus eryngii</name>
    <name type="common">Boletus of the steppes</name>
    <dbReference type="NCBI Taxonomy" id="5323"/>
    <lineage>
        <taxon>Eukaryota</taxon>
        <taxon>Fungi</taxon>
        <taxon>Dikarya</taxon>
        <taxon>Basidiomycota</taxon>
        <taxon>Agaricomycotina</taxon>
        <taxon>Agaricomycetes</taxon>
        <taxon>Agaricomycetidae</taxon>
        <taxon>Agaricales</taxon>
        <taxon>Pleurotineae</taxon>
        <taxon>Pleurotaceae</taxon>
        <taxon>Pleurotus</taxon>
    </lineage>
</organism>
<sequence length="373" mass="42362">MLVVEKPLPRYVPPPPSKENLEYADLAIIDLSKATAPEGRVELSRQVCEALTEVGFFYIINHGYTSAQTSRIFDIANATFDLVSDEEKQEYTQKDVGVYTGYKPRNDWHIASGVRDAIEHYNINRHVVTQSHPQALRPFVPEIAAFASHNHLNVLHPILRHANPLTLYFPLLMALGLELPEDTLTKLHEFQAPGESSVRFMKYHPREATEEELTNSVWLKGHADIGSITILYSQPIGGLQILSRDNQWRWIKHIDNALVVNAGDAIEFLSGGYYKATRHRVIQPPADQRSIPRLGVFYFSMANDDAKLNPLLESPVLQRIGTTKYFEEGEAPTMEQWRRNRTALYGKSQLKPSEKEVGVEEEVIHGTVVKHYN</sequence>
<reference evidence="3" key="1">
    <citation type="submission" date="2020-11" db="EMBL/GenBank/DDBJ databases">
        <authorList>
            <consortium name="DOE Joint Genome Institute"/>
            <person name="Ahrendt S."/>
            <person name="Riley R."/>
            <person name="Andreopoulos W."/>
            <person name="Labutti K."/>
            <person name="Pangilinan J."/>
            <person name="Ruiz-Duenas F.J."/>
            <person name="Barrasa J.M."/>
            <person name="Sanchez-Garcia M."/>
            <person name="Camarero S."/>
            <person name="Miyauchi S."/>
            <person name="Serrano A."/>
            <person name="Linde D."/>
            <person name="Babiker R."/>
            <person name="Drula E."/>
            <person name="Ayuso-Fernandez I."/>
            <person name="Pacheco R."/>
            <person name="Padilla G."/>
            <person name="Ferreira P."/>
            <person name="Barriuso J."/>
            <person name="Kellner H."/>
            <person name="Castanera R."/>
            <person name="Alfaro M."/>
            <person name="Ramirez L."/>
            <person name="Pisabarro A.G."/>
            <person name="Kuo A."/>
            <person name="Tritt A."/>
            <person name="Lipzen A."/>
            <person name="He G."/>
            <person name="Yan M."/>
            <person name="Ng V."/>
            <person name="Cullen D."/>
            <person name="Martin F."/>
            <person name="Rosso M.-N."/>
            <person name="Henrissat B."/>
            <person name="Hibbett D."/>
            <person name="Martinez A.T."/>
            <person name="Grigoriev I.V."/>
        </authorList>
    </citation>
    <scope>NUCLEOTIDE SEQUENCE</scope>
    <source>
        <strain evidence="3">ATCC 90797</strain>
    </source>
</reference>
<name>A0A9P5ZH81_PLEER</name>